<organism evidence="4">
    <name type="scientific">Haemonchus placei</name>
    <name type="common">Barber's pole worm</name>
    <dbReference type="NCBI Taxonomy" id="6290"/>
    <lineage>
        <taxon>Eukaryota</taxon>
        <taxon>Metazoa</taxon>
        <taxon>Ecdysozoa</taxon>
        <taxon>Nematoda</taxon>
        <taxon>Chromadorea</taxon>
        <taxon>Rhabditida</taxon>
        <taxon>Rhabditina</taxon>
        <taxon>Rhabditomorpha</taxon>
        <taxon>Strongyloidea</taxon>
        <taxon>Trichostrongylidae</taxon>
        <taxon>Haemonchus</taxon>
    </lineage>
</organism>
<evidence type="ECO:0000313" key="2">
    <source>
        <dbReference type="EMBL" id="VDO83970.1"/>
    </source>
</evidence>
<proteinExistence type="predicted"/>
<dbReference type="OrthoDB" id="10375871at2759"/>
<evidence type="ECO:0000313" key="4">
    <source>
        <dbReference type="WBParaSite" id="HPLM_0002045701-mRNA-1"/>
    </source>
</evidence>
<gene>
    <name evidence="2" type="ORF">HPLM_LOCUS20449</name>
</gene>
<dbReference type="WBParaSite" id="HPLM_0002045701-mRNA-1">
    <property type="protein sequence ID" value="HPLM_0002045701-mRNA-1"/>
    <property type="gene ID" value="HPLM_0002045701"/>
</dbReference>
<name>A0A0N4X7W5_HAEPC</name>
<keyword evidence="3" id="KW-1185">Reference proteome</keyword>
<dbReference type="AlphaFoldDB" id="A0A0N4X7W5"/>
<feature type="region of interest" description="Disordered" evidence="1">
    <location>
        <begin position="84"/>
        <end position="115"/>
    </location>
</feature>
<feature type="compositionally biased region" description="Polar residues" evidence="1">
    <location>
        <begin position="84"/>
        <end position="108"/>
    </location>
</feature>
<feature type="region of interest" description="Disordered" evidence="1">
    <location>
        <begin position="1"/>
        <end position="36"/>
    </location>
</feature>
<evidence type="ECO:0000313" key="3">
    <source>
        <dbReference type="Proteomes" id="UP000268014"/>
    </source>
</evidence>
<protein>
    <submittedName>
        <fullName evidence="2 4">Uncharacterized protein</fullName>
    </submittedName>
</protein>
<sequence>MSSNKDEREVNDDTSPDTRDSETPSDENPVVDETLSCPLPSLVTNISRQLDKLRQEAIIKEKITEEARNAVKVVEDQLRTLLHGSTISPGNATSTTEAVPSAELSTSGVEPAEKK</sequence>
<dbReference type="EMBL" id="UZAF01022232">
    <property type="protein sequence ID" value="VDO83970.1"/>
    <property type="molecule type" value="Genomic_DNA"/>
</dbReference>
<evidence type="ECO:0000256" key="1">
    <source>
        <dbReference type="SAM" id="MobiDB-lite"/>
    </source>
</evidence>
<dbReference type="Proteomes" id="UP000268014">
    <property type="component" value="Unassembled WGS sequence"/>
</dbReference>
<reference evidence="4" key="1">
    <citation type="submission" date="2017-02" db="UniProtKB">
        <authorList>
            <consortium name="WormBaseParasite"/>
        </authorList>
    </citation>
    <scope>IDENTIFICATION</scope>
</reference>
<reference evidence="2 3" key="2">
    <citation type="submission" date="2018-11" db="EMBL/GenBank/DDBJ databases">
        <authorList>
            <consortium name="Pathogen Informatics"/>
        </authorList>
    </citation>
    <scope>NUCLEOTIDE SEQUENCE [LARGE SCALE GENOMIC DNA]</scope>
    <source>
        <strain evidence="2 3">MHpl1</strain>
    </source>
</reference>
<accession>A0A0N4X7W5</accession>